<evidence type="ECO:0000313" key="1">
    <source>
        <dbReference type="EnsemblPlants" id="Kaladp0082s0137.1.v1.1"/>
    </source>
</evidence>
<dbReference type="EnsemblPlants" id="Kaladp0082s0137.1.v1.1">
    <property type="protein sequence ID" value="Kaladp0082s0137.1.v1.1"/>
    <property type="gene ID" value="Kaladp0082s0137.v1.1"/>
</dbReference>
<dbReference type="AlphaFoldDB" id="A0A7N0URU4"/>
<name>A0A7N0URU4_KALFE</name>
<proteinExistence type="predicted"/>
<dbReference type="Gramene" id="Kaladp0082s0137.1.v1.1">
    <property type="protein sequence ID" value="Kaladp0082s0137.1.v1.1"/>
    <property type="gene ID" value="Kaladp0082s0137.v1.1"/>
</dbReference>
<protein>
    <submittedName>
        <fullName evidence="1">Uncharacterized protein</fullName>
    </submittedName>
</protein>
<organism evidence="1 2">
    <name type="scientific">Kalanchoe fedtschenkoi</name>
    <name type="common">Lavender scallops</name>
    <name type="synonym">South American air plant</name>
    <dbReference type="NCBI Taxonomy" id="63787"/>
    <lineage>
        <taxon>Eukaryota</taxon>
        <taxon>Viridiplantae</taxon>
        <taxon>Streptophyta</taxon>
        <taxon>Embryophyta</taxon>
        <taxon>Tracheophyta</taxon>
        <taxon>Spermatophyta</taxon>
        <taxon>Magnoliopsida</taxon>
        <taxon>eudicotyledons</taxon>
        <taxon>Gunneridae</taxon>
        <taxon>Pentapetalae</taxon>
        <taxon>Saxifragales</taxon>
        <taxon>Crassulaceae</taxon>
        <taxon>Kalanchoe</taxon>
    </lineage>
</organism>
<accession>A0A7N0URU4</accession>
<sequence>MLFAYCSHLEFGLPCTLQLQSFSLCVSSIPSVPFNFDSQIPNSYNDSMGDLLECWCTYWESRMDLR</sequence>
<dbReference type="Proteomes" id="UP000594263">
    <property type="component" value="Unplaced"/>
</dbReference>
<reference evidence="1" key="1">
    <citation type="submission" date="2021-01" db="UniProtKB">
        <authorList>
            <consortium name="EnsemblPlants"/>
        </authorList>
    </citation>
    <scope>IDENTIFICATION</scope>
</reference>
<evidence type="ECO:0000313" key="2">
    <source>
        <dbReference type="Proteomes" id="UP000594263"/>
    </source>
</evidence>
<keyword evidence="2" id="KW-1185">Reference proteome</keyword>